<gene>
    <name evidence="1" type="ORF">CesoFtcFv8_018400</name>
</gene>
<proteinExistence type="predicted"/>
<evidence type="ECO:0000313" key="1">
    <source>
        <dbReference type="EMBL" id="KAK5884597.1"/>
    </source>
</evidence>
<dbReference type="Proteomes" id="UP001335648">
    <property type="component" value="Unassembled WGS sequence"/>
</dbReference>
<reference evidence="1 2" key="1">
    <citation type="journal article" date="2023" name="Mol. Biol. Evol.">
        <title>Genomics of Secondarily Temperate Adaptation in the Only Non-Antarctic Icefish.</title>
        <authorList>
            <person name="Rivera-Colon A.G."/>
            <person name="Rayamajhi N."/>
            <person name="Minhas B.F."/>
            <person name="Madrigal G."/>
            <person name="Bilyk K.T."/>
            <person name="Yoon V."/>
            <person name="Hune M."/>
            <person name="Gregory S."/>
            <person name="Cheng C.H.C."/>
            <person name="Catchen J.M."/>
        </authorList>
    </citation>
    <scope>NUCLEOTIDE SEQUENCE [LARGE SCALE GENOMIC DNA]</scope>
    <source>
        <strain evidence="1">JC2023a</strain>
    </source>
</reference>
<evidence type="ECO:0000313" key="2">
    <source>
        <dbReference type="Proteomes" id="UP001335648"/>
    </source>
</evidence>
<dbReference type="AlphaFoldDB" id="A0AAN8BHB2"/>
<organism evidence="1 2">
    <name type="scientific">Champsocephalus esox</name>
    <name type="common">pike icefish</name>
    <dbReference type="NCBI Taxonomy" id="159716"/>
    <lineage>
        <taxon>Eukaryota</taxon>
        <taxon>Metazoa</taxon>
        <taxon>Chordata</taxon>
        <taxon>Craniata</taxon>
        <taxon>Vertebrata</taxon>
        <taxon>Euteleostomi</taxon>
        <taxon>Actinopterygii</taxon>
        <taxon>Neopterygii</taxon>
        <taxon>Teleostei</taxon>
        <taxon>Neoteleostei</taxon>
        <taxon>Acanthomorphata</taxon>
        <taxon>Eupercaria</taxon>
        <taxon>Perciformes</taxon>
        <taxon>Notothenioidei</taxon>
        <taxon>Channichthyidae</taxon>
        <taxon>Champsocephalus</taxon>
    </lineage>
</organism>
<protein>
    <submittedName>
        <fullName evidence="1">Uncharacterized protein</fullName>
    </submittedName>
</protein>
<accession>A0AAN8BHB2</accession>
<comment type="caution">
    <text evidence="1">The sequence shown here is derived from an EMBL/GenBank/DDBJ whole genome shotgun (WGS) entry which is preliminary data.</text>
</comment>
<keyword evidence="2" id="KW-1185">Reference proteome</keyword>
<name>A0AAN8BHB2_9TELE</name>
<sequence>MLYSVGCRGSELSEAAQAERMDQGCLLGVQGEGMYGEDYQVFLPDGRAVGQVLVLGPLDPDAGGKQGSIPLKFHSNPLFFKATIFNQLHCHGNLYLRQRWHSLQV</sequence>
<dbReference type="EMBL" id="JAULUE010002060">
    <property type="protein sequence ID" value="KAK5884597.1"/>
    <property type="molecule type" value="Genomic_DNA"/>
</dbReference>